<evidence type="ECO:0000313" key="2">
    <source>
        <dbReference type="EMBL" id="GFD57881.1"/>
    </source>
</evidence>
<feature type="region of interest" description="Disordered" evidence="1">
    <location>
        <begin position="1"/>
        <end position="34"/>
    </location>
</feature>
<accession>A0A699XM08</accession>
<reference evidence="2" key="1">
    <citation type="journal article" date="2019" name="Sci. Rep.">
        <title>Draft genome of Tanacetum cinerariifolium, the natural source of mosquito coil.</title>
        <authorList>
            <person name="Yamashiro T."/>
            <person name="Shiraishi A."/>
            <person name="Satake H."/>
            <person name="Nakayama K."/>
        </authorList>
    </citation>
    <scope>NUCLEOTIDE SEQUENCE</scope>
</reference>
<dbReference type="AlphaFoldDB" id="A0A699XM08"/>
<protein>
    <submittedName>
        <fullName evidence="2">Uncharacterized protein</fullName>
    </submittedName>
</protein>
<name>A0A699XM08_TANCI</name>
<proteinExistence type="predicted"/>
<organism evidence="2">
    <name type="scientific">Tanacetum cinerariifolium</name>
    <name type="common">Dalmatian daisy</name>
    <name type="synonym">Chrysanthemum cinerariifolium</name>
    <dbReference type="NCBI Taxonomy" id="118510"/>
    <lineage>
        <taxon>Eukaryota</taxon>
        <taxon>Viridiplantae</taxon>
        <taxon>Streptophyta</taxon>
        <taxon>Embryophyta</taxon>
        <taxon>Tracheophyta</taxon>
        <taxon>Spermatophyta</taxon>
        <taxon>Magnoliopsida</taxon>
        <taxon>eudicotyledons</taxon>
        <taxon>Gunneridae</taxon>
        <taxon>Pentapetalae</taxon>
        <taxon>asterids</taxon>
        <taxon>campanulids</taxon>
        <taxon>Asterales</taxon>
        <taxon>Asteraceae</taxon>
        <taxon>Asteroideae</taxon>
        <taxon>Anthemideae</taxon>
        <taxon>Anthemidinae</taxon>
        <taxon>Tanacetum</taxon>
    </lineage>
</organism>
<comment type="caution">
    <text evidence="2">The sequence shown here is derived from an EMBL/GenBank/DDBJ whole genome shotgun (WGS) entry which is preliminary data.</text>
</comment>
<dbReference type="EMBL" id="BKCJ011846107">
    <property type="protein sequence ID" value="GFD57881.1"/>
    <property type="molecule type" value="Genomic_DNA"/>
</dbReference>
<feature type="non-terminal residue" evidence="2">
    <location>
        <position position="1"/>
    </location>
</feature>
<gene>
    <name evidence="2" type="ORF">Tci_929850</name>
</gene>
<evidence type="ECO:0000256" key="1">
    <source>
        <dbReference type="SAM" id="MobiDB-lite"/>
    </source>
</evidence>
<sequence length="55" mass="5802">AASDCHPGARCSVTAGHGRSPRPTPVPEDGSLAANGLLRAGRLHARLVQPRRHNR</sequence>